<dbReference type="EMBL" id="JBHTMM010000072">
    <property type="protein sequence ID" value="MFD1311227.1"/>
    <property type="molecule type" value="Genomic_DNA"/>
</dbReference>
<proteinExistence type="predicted"/>
<dbReference type="Proteomes" id="UP001597058">
    <property type="component" value="Unassembled WGS sequence"/>
</dbReference>
<sequence length="214" mass="22428">MAGKSQPTFLPGLTAGHILERKKEMADPTNPDAGKDFNNLVPTLTVGWDTLPSYIDGSDDSQGGGGPSYTEVADSGPIYFDAASVRASESTLLAQARSAVSNYEALHQSSDSAIHGQFWGPAHPSGVAINTDPSTGGGGASLGQTINSDREILATLGDEAARNFNPLLQKGLARYSSTLSLWSSYIKMITAAGQSYSHLDRASRFPGPPGSIKR</sequence>
<accession>A0ABW3XPJ7</accession>
<evidence type="ECO:0000313" key="2">
    <source>
        <dbReference type="Proteomes" id="UP001597058"/>
    </source>
</evidence>
<evidence type="ECO:0000313" key="1">
    <source>
        <dbReference type="EMBL" id="MFD1311227.1"/>
    </source>
</evidence>
<reference evidence="2" key="1">
    <citation type="journal article" date="2019" name="Int. J. Syst. Evol. Microbiol.">
        <title>The Global Catalogue of Microorganisms (GCM) 10K type strain sequencing project: providing services to taxonomists for standard genome sequencing and annotation.</title>
        <authorList>
            <consortium name="The Broad Institute Genomics Platform"/>
            <consortium name="The Broad Institute Genome Sequencing Center for Infectious Disease"/>
            <person name="Wu L."/>
            <person name="Ma J."/>
        </authorList>
    </citation>
    <scope>NUCLEOTIDE SEQUENCE [LARGE SCALE GENOMIC DNA]</scope>
    <source>
        <strain evidence="2">CGMCC 4.7020</strain>
    </source>
</reference>
<dbReference type="RefSeq" id="WP_381242862.1">
    <property type="nucleotide sequence ID" value="NZ_JBHSKH010000141.1"/>
</dbReference>
<organism evidence="1 2">
    <name type="scientific">Streptomyces kaempferi</name>
    <dbReference type="NCBI Taxonomy" id="333725"/>
    <lineage>
        <taxon>Bacteria</taxon>
        <taxon>Bacillati</taxon>
        <taxon>Actinomycetota</taxon>
        <taxon>Actinomycetes</taxon>
        <taxon>Kitasatosporales</taxon>
        <taxon>Streptomycetaceae</taxon>
        <taxon>Streptomyces</taxon>
    </lineage>
</organism>
<keyword evidence="2" id="KW-1185">Reference proteome</keyword>
<name>A0ABW3XPJ7_9ACTN</name>
<protein>
    <submittedName>
        <fullName evidence="1">Uncharacterized protein</fullName>
    </submittedName>
</protein>
<gene>
    <name evidence="1" type="ORF">ACFQ5X_36120</name>
</gene>
<comment type="caution">
    <text evidence="1">The sequence shown here is derived from an EMBL/GenBank/DDBJ whole genome shotgun (WGS) entry which is preliminary data.</text>
</comment>